<organism evidence="2 3">
    <name type="scientific">Dolichospermum flos-aquae CCAP 1403/13F</name>
    <dbReference type="NCBI Taxonomy" id="315271"/>
    <lineage>
        <taxon>Bacteria</taxon>
        <taxon>Bacillati</taxon>
        <taxon>Cyanobacteriota</taxon>
        <taxon>Cyanophyceae</taxon>
        <taxon>Nostocales</taxon>
        <taxon>Aphanizomenonaceae</taxon>
        <taxon>Dolichospermum</taxon>
    </lineage>
</organism>
<protein>
    <submittedName>
        <fullName evidence="2">Uncharacterized protein</fullName>
    </submittedName>
</protein>
<feature type="transmembrane region" description="Helical" evidence="1">
    <location>
        <begin position="90"/>
        <end position="111"/>
    </location>
</feature>
<evidence type="ECO:0000313" key="3">
    <source>
        <dbReference type="Proteomes" id="UP000502433"/>
    </source>
</evidence>
<keyword evidence="1" id="KW-1133">Transmembrane helix</keyword>
<dbReference type="AlphaFoldDB" id="A0A6H2BWJ9"/>
<gene>
    <name evidence="2" type="ORF">HGD76_03390</name>
</gene>
<reference evidence="2 3" key="1">
    <citation type="submission" date="2020-04" db="EMBL/GenBank/DDBJ databases">
        <title>Genome-Wide Identification of 5-Methylcytosine Sites in Bacterial Genomes By High-Throughput Sequencing of MspJI Restriction Fragments.</title>
        <authorList>
            <person name="Wu V."/>
        </authorList>
    </citation>
    <scope>NUCLEOTIDE SEQUENCE [LARGE SCALE GENOMIC DNA]</scope>
    <source>
        <strain evidence="2 3">CCAP 1403/13f</strain>
    </source>
</reference>
<dbReference type="Proteomes" id="UP000502433">
    <property type="component" value="Chromosome"/>
</dbReference>
<feature type="transmembrane region" description="Helical" evidence="1">
    <location>
        <begin position="33"/>
        <end position="57"/>
    </location>
</feature>
<dbReference type="EMBL" id="CP051206">
    <property type="protein sequence ID" value="QJB43410.1"/>
    <property type="molecule type" value="Genomic_DNA"/>
</dbReference>
<name>A0A6H2BWJ9_DOLFA</name>
<keyword evidence="1" id="KW-0472">Membrane</keyword>
<evidence type="ECO:0000313" key="2">
    <source>
        <dbReference type="EMBL" id="QJB43410.1"/>
    </source>
</evidence>
<sequence length="113" mass="12407">MGFLLRIVGFGLLILGIYLVGENIFFTTNVYPYWWRGISADISVLALTSGVLLLVFAPGSMKDLGWTAVAVGIMAIFISSRAILNPTSLWQFFLSLICIASGYKMLTTGYLPF</sequence>
<proteinExistence type="predicted"/>
<reference evidence="2 3" key="2">
    <citation type="submission" date="2020-04" db="EMBL/GenBank/DDBJ databases">
        <authorList>
            <person name="Fomenkov A."/>
            <person name="Anton B.P."/>
            <person name="Roberts R.J."/>
        </authorList>
    </citation>
    <scope>NUCLEOTIDE SEQUENCE [LARGE SCALE GENOMIC DNA]</scope>
    <source>
        <strain evidence="2 3">CCAP 1403/13f</strain>
    </source>
</reference>
<keyword evidence="1" id="KW-0812">Transmembrane</keyword>
<feature type="transmembrane region" description="Helical" evidence="1">
    <location>
        <begin position="7"/>
        <end position="27"/>
    </location>
</feature>
<accession>A0A6H2BWJ9</accession>
<dbReference type="KEGG" id="dfs:HGD76_03390"/>
<dbReference type="RefSeq" id="WP_015083718.1">
    <property type="nucleotide sequence ID" value="NZ_CP051206.1"/>
</dbReference>
<feature type="transmembrane region" description="Helical" evidence="1">
    <location>
        <begin position="64"/>
        <end position="84"/>
    </location>
</feature>
<evidence type="ECO:0000256" key="1">
    <source>
        <dbReference type="SAM" id="Phobius"/>
    </source>
</evidence>